<feature type="compositionally biased region" description="Basic and acidic residues" evidence="1">
    <location>
        <begin position="21"/>
        <end position="32"/>
    </location>
</feature>
<dbReference type="EMBL" id="KQ435922">
    <property type="protein sequence ID" value="KOX68402.1"/>
    <property type="molecule type" value="Genomic_DNA"/>
</dbReference>
<accession>A0A0N0U368</accession>
<feature type="region of interest" description="Disordered" evidence="1">
    <location>
        <begin position="6"/>
        <end position="44"/>
    </location>
</feature>
<name>A0A0N0U368_9HYME</name>
<evidence type="ECO:0000313" key="3">
    <source>
        <dbReference type="Proteomes" id="UP000053105"/>
    </source>
</evidence>
<dbReference type="Proteomes" id="UP000053105">
    <property type="component" value="Unassembled WGS sequence"/>
</dbReference>
<keyword evidence="3" id="KW-1185">Reference proteome</keyword>
<evidence type="ECO:0000256" key="1">
    <source>
        <dbReference type="SAM" id="MobiDB-lite"/>
    </source>
</evidence>
<protein>
    <submittedName>
        <fullName evidence="2">Uncharacterized protein</fullName>
    </submittedName>
</protein>
<sequence>MIVSAVEKMHSSADNTVVETARARSRQEEPGWRARSPLSKRTEEVTELQRADRLSGCWKNASFAKETRGHSLAKSRCNCFQKNVNVTSDVKKAVVLPVAGNEGFPSERHTLYATFLADYISDFIITEMKNLL</sequence>
<organism evidence="2 3">
    <name type="scientific">Melipona quadrifasciata</name>
    <dbReference type="NCBI Taxonomy" id="166423"/>
    <lineage>
        <taxon>Eukaryota</taxon>
        <taxon>Metazoa</taxon>
        <taxon>Ecdysozoa</taxon>
        <taxon>Arthropoda</taxon>
        <taxon>Hexapoda</taxon>
        <taxon>Insecta</taxon>
        <taxon>Pterygota</taxon>
        <taxon>Neoptera</taxon>
        <taxon>Endopterygota</taxon>
        <taxon>Hymenoptera</taxon>
        <taxon>Apocrita</taxon>
        <taxon>Aculeata</taxon>
        <taxon>Apoidea</taxon>
        <taxon>Anthophila</taxon>
        <taxon>Apidae</taxon>
        <taxon>Melipona</taxon>
    </lineage>
</organism>
<reference evidence="2 3" key="1">
    <citation type="submission" date="2015-07" db="EMBL/GenBank/DDBJ databases">
        <title>The genome of Melipona quadrifasciata.</title>
        <authorList>
            <person name="Pan H."/>
            <person name="Kapheim K."/>
        </authorList>
    </citation>
    <scope>NUCLEOTIDE SEQUENCE [LARGE SCALE GENOMIC DNA]</scope>
    <source>
        <strain evidence="2">0111107301</strain>
        <tissue evidence="2">Whole body</tissue>
    </source>
</reference>
<evidence type="ECO:0000313" key="2">
    <source>
        <dbReference type="EMBL" id="KOX68402.1"/>
    </source>
</evidence>
<dbReference type="AlphaFoldDB" id="A0A0N0U368"/>
<proteinExistence type="predicted"/>
<gene>
    <name evidence="2" type="ORF">WN51_03888</name>
</gene>